<proteinExistence type="predicted"/>
<accession>W9RVA0</accession>
<protein>
    <submittedName>
        <fullName evidence="1">Uncharacterized protein</fullName>
    </submittedName>
</protein>
<dbReference type="AlphaFoldDB" id="W9RVA0"/>
<organism evidence="1 2">
    <name type="scientific">Morus notabilis</name>
    <dbReference type="NCBI Taxonomy" id="981085"/>
    <lineage>
        <taxon>Eukaryota</taxon>
        <taxon>Viridiplantae</taxon>
        <taxon>Streptophyta</taxon>
        <taxon>Embryophyta</taxon>
        <taxon>Tracheophyta</taxon>
        <taxon>Spermatophyta</taxon>
        <taxon>Magnoliopsida</taxon>
        <taxon>eudicotyledons</taxon>
        <taxon>Gunneridae</taxon>
        <taxon>Pentapetalae</taxon>
        <taxon>rosids</taxon>
        <taxon>fabids</taxon>
        <taxon>Rosales</taxon>
        <taxon>Moraceae</taxon>
        <taxon>Moreae</taxon>
        <taxon>Morus</taxon>
    </lineage>
</organism>
<keyword evidence="2" id="KW-1185">Reference proteome</keyword>
<dbReference type="EMBL" id="KE345705">
    <property type="protein sequence ID" value="EXC11808.1"/>
    <property type="molecule type" value="Genomic_DNA"/>
</dbReference>
<sequence length="69" mass="7824">MEITLHSQIKESEVENDVSAYISYGSNMSHLQPLYLIQCMQAHVSLVLSTIRIAPHVQSSNERLRSCHV</sequence>
<dbReference type="Proteomes" id="UP000030645">
    <property type="component" value="Unassembled WGS sequence"/>
</dbReference>
<evidence type="ECO:0000313" key="1">
    <source>
        <dbReference type="EMBL" id="EXC11808.1"/>
    </source>
</evidence>
<evidence type="ECO:0000313" key="2">
    <source>
        <dbReference type="Proteomes" id="UP000030645"/>
    </source>
</evidence>
<gene>
    <name evidence="1" type="ORF">L484_009219</name>
</gene>
<name>W9RVA0_9ROSA</name>
<reference evidence="2" key="1">
    <citation type="submission" date="2013-01" db="EMBL/GenBank/DDBJ databases">
        <title>Draft Genome Sequence of a Mulberry Tree, Morus notabilis C.K. Schneid.</title>
        <authorList>
            <person name="He N."/>
            <person name="Zhao S."/>
        </authorList>
    </citation>
    <scope>NUCLEOTIDE SEQUENCE</scope>
</reference>